<evidence type="ECO:0000313" key="2">
    <source>
        <dbReference type="Proteomes" id="UP001235939"/>
    </source>
</evidence>
<keyword evidence="2" id="KW-1185">Reference proteome</keyword>
<organism evidence="1 2">
    <name type="scientific">Cordylochernes scorpioides</name>
    <dbReference type="NCBI Taxonomy" id="51811"/>
    <lineage>
        <taxon>Eukaryota</taxon>
        <taxon>Metazoa</taxon>
        <taxon>Ecdysozoa</taxon>
        <taxon>Arthropoda</taxon>
        <taxon>Chelicerata</taxon>
        <taxon>Arachnida</taxon>
        <taxon>Pseudoscorpiones</taxon>
        <taxon>Cheliferoidea</taxon>
        <taxon>Chernetidae</taxon>
        <taxon>Cordylochernes</taxon>
    </lineage>
</organism>
<protein>
    <submittedName>
        <fullName evidence="1">Uncharacterized protein</fullName>
    </submittedName>
</protein>
<dbReference type="InterPro" id="IPR036397">
    <property type="entry name" value="RNaseH_sf"/>
</dbReference>
<gene>
    <name evidence="1" type="ORF">LAZ67_22000137</name>
</gene>
<accession>A0ABY6LNH0</accession>
<dbReference type="Gene3D" id="3.30.420.10">
    <property type="entry name" value="Ribonuclease H-like superfamily/Ribonuclease H"/>
    <property type="match status" value="1"/>
</dbReference>
<reference evidence="1 2" key="1">
    <citation type="submission" date="2022-03" db="EMBL/GenBank/DDBJ databases">
        <title>A chromosomal length assembly of Cordylochernes scorpioides.</title>
        <authorList>
            <person name="Zeh D."/>
            <person name="Zeh J."/>
        </authorList>
    </citation>
    <scope>NUCLEOTIDE SEQUENCE [LARGE SCALE GENOMIC DNA]</scope>
    <source>
        <strain evidence="1">IN4F17</strain>
        <tissue evidence="1">Whole Body</tissue>
    </source>
</reference>
<dbReference type="Proteomes" id="UP001235939">
    <property type="component" value="Chromosome 22"/>
</dbReference>
<proteinExistence type="predicted"/>
<dbReference type="EMBL" id="CP092884">
    <property type="protein sequence ID" value="UYV82613.1"/>
    <property type="molecule type" value="Genomic_DNA"/>
</dbReference>
<name>A0ABY6LNH0_9ARAC</name>
<evidence type="ECO:0000313" key="1">
    <source>
        <dbReference type="EMBL" id="UYV82613.1"/>
    </source>
</evidence>
<sequence length="77" mass="9323">MKAENSFQNSWFAEQRFLNHPPYSPDSAPREYYLFAHLKLFYCGIFKTDYQVKYAGIYKLPNLWKKCLEKREGYVKD</sequence>